<feature type="compositionally biased region" description="Basic and acidic residues" evidence="1">
    <location>
        <begin position="225"/>
        <end position="248"/>
    </location>
</feature>
<dbReference type="PANTHER" id="PTHR46063">
    <property type="entry name" value="KELCH DOMAIN-CONTAINING PROTEIN"/>
    <property type="match status" value="1"/>
</dbReference>
<dbReference type="PANTHER" id="PTHR46063:SF1">
    <property type="entry name" value="KELCH DOMAIN-CONTAINING PROTEIN 4"/>
    <property type="match status" value="1"/>
</dbReference>
<dbReference type="EMBL" id="JAPDMZ010000695">
    <property type="protein sequence ID" value="KAK0541912.1"/>
    <property type="molecule type" value="Genomic_DNA"/>
</dbReference>
<keyword evidence="3" id="KW-1185">Reference proteome</keyword>
<dbReference type="InterPro" id="IPR052588">
    <property type="entry name" value="Kelch_domain_protein"/>
</dbReference>
<dbReference type="AlphaFoldDB" id="A0AAN6JNK6"/>
<evidence type="ECO:0000313" key="3">
    <source>
        <dbReference type="Proteomes" id="UP001176517"/>
    </source>
</evidence>
<dbReference type="InterPro" id="IPR015915">
    <property type="entry name" value="Kelch-typ_b-propeller"/>
</dbReference>
<dbReference type="Pfam" id="PF24681">
    <property type="entry name" value="Kelch_KLHDC2_KLHL20_DRC7"/>
    <property type="match status" value="1"/>
</dbReference>
<gene>
    <name evidence="2" type="primary">KEL3_2</name>
    <name evidence="2" type="ORF">OC846_006903</name>
</gene>
<evidence type="ECO:0000256" key="1">
    <source>
        <dbReference type="SAM" id="MobiDB-lite"/>
    </source>
</evidence>
<proteinExistence type="predicted"/>
<feature type="non-terminal residue" evidence="2">
    <location>
        <position position="395"/>
    </location>
</feature>
<comment type="caution">
    <text evidence="2">The sequence shown here is derived from an EMBL/GenBank/DDBJ whole genome shotgun (WGS) entry which is preliminary data.</text>
</comment>
<protein>
    <submittedName>
        <fullName evidence="2">Kelch repeat-containing protein 3</fullName>
    </submittedName>
</protein>
<organism evidence="2 3">
    <name type="scientific">Tilletia horrida</name>
    <dbReference type="NCBI Taxonomy" id="155126"/>
    <lineage>
        <taxon>Eukaryota</taxon>
        <taxon>Fungi</taxon>
        <taxon>Dikarya</taxon>
        <taxon>Basidiomycota</taxon>
        <taxon>Ustilaginomycotina</taxon>
        <taxon>Exobasidiomycetes</taxon>
        <taxon>Tilletiales</taxon>
        <taxon>Tilletiaceae</taxon>
        <taxon>Tilletia</taxon>
    </lineage>
</organism>
<evidence type="ECO:0000313" key="2">
    <source>
        <dbReference type="EMBL" id="KAK0541912.1"/>
    </source>
</evidence>
<sequence length="395" mass="45507">DLWVFSIALHSWERIDTKVRPSARSGHRMAAWKQYLILFGGFVDTGARKTYLNDCWVFDTLDYKRSEIKSNPLRWPSPRSGFSFLHTQEGIVLYGGYVKRYVKGQRTQGVALDDVWFLSTTTGGNSPQPLEPAAWTWSKRRRVGYYPNPARSGTTMALWANRGMGVLFGGVTDTEADEETMESEFWKDLYAYQLQGTGRWLSLNLKRPKKRGGGGGGTAAKERKRKDAEEAARKRKEEEDAEERRYREEDDECSGEDEQYEEQEDEEERVRLQAIETARAEREAKIRATEKEQQQQMRDQHGSSISQPGSEARIPVSGPEKTVPPPGDHDNDDDPQNSVARERYNSMLAIQRNTFYIYGGIWENDNREYTLDDFYTLDLSKMERFNCLKECPIDA</sequence>
<feature type="compositionally biased region" description="Acidic residues" evidence="1">
    <location>
        <begin position="249"/>
        <end position="267"/>
    </location>
</feature>
<name>A0AAN6JNK6_9BASI</name>
<feature type="compositionally biased region" description="Basic and acidic residues" evidence="1">
    <location>
        <begin position="287"/>
        <end position="301"/>
    </location>
</feature>
<accession>A0AAN6JNK6</accession>
<dbReference type="Proteomes" id="UP001176517">
    <property type="component" value="Unassembled WGS sequence"/>
</dbReference>
<feature type="non-terminal residue" evidence="2">
    <location>
        <position position="1"/>
    </location>
</feature>
<dbReference type="Gene3D" id="2.120.10.80">
    <property type="entry name" value="Kelch-type beta propeller"/>
    <property type="match status" value="1"/>
</dbReference>
<reference evidence="2" key="1">
    <citation type="journal article" date="2023" name="PhytoFront">
        <title>Draft Genome Resources of Seven Strains of Tilletia horrida, Causal Agent of Kernel Smut of Rice.</title>
        <authorList>
            <person name="Khanal S."/>
            <person name="Antony Babu S."/>
            <person name="Zhou X.G."/>
        </authorList>
    </citation>
    <scope>NUCLEOTIDE SEQUENCE</scope>
    <source>
        <strain evidence="2">TX6</strain>
    </source>
</reference>
<feature type="region of interest" description="Disordered" evidence="1">
    <location>
        <begin position="287"/>
        <end position="338"/>
    </location>
</feature>
<dbReference type="SUPFAM" id="SSF117281">
    <property type="entry name" value="Kelch motif"/>
    <property type="match status" value="1"/>
</dbReference>
<feature type="region of interest" description="Disordered" evidence="1">
    <location>
        <begin position="203"/>
        <end position="270"/>
    </location>
</feature>